<dbReference type="EMBL" id="PGTB01000108">
    <property type="protein sequence ID" value="PJE35187.1"/>
    <property type="molecule type" value="Genomic_DNA"/>
</dbReference>
<evidence type="ECO:0008006" key="4">
    <source>
        <dbReference type="Google" id="ProtNLM"/>
    </source>
</evidence>
<comment type="caution">
    <text evidence="2">The sequence shown here is derived from an EMBL/GenBank/DDBJ whole genome shotgun (WGS) entry which is preliminary data.</text>
</comment>
<feature type="non-terminal residue" evidence="2">
    <location>
        <position position="1"/>
    </location>
</feature>
<name>A0A2M8IXD1_9RHOB</name>
<proteinExistence type="predicted"/>
<gene>
    <name evidence="2" type="ORF">CVM52_18360</name>
</gene>
<protein>
    <recommendedName>
        <fullName evidence="4">Flagellar M-ring protein FliF</fullName>
    </recommendedName>
</protein>
<evidence type="ECO:0000313" key="2">
    <source>
        <dbReference type="EMBL" id="PJE35187.1"/>
    </source>
</evidence>
<evidence type="ECO:0000256" key="1">
    <source>
        <dbReference type="SAM" id="MobiDB-lite"/>
    </source>
</evidence>
<feature type="region of interest" description="Disordered" evidence="1">
    <location>
        <begin position="1"/>
        <end position="23"/>
    </location>
</feature>
<dbReference type="RefSeq" id="WP_370741611.1">
    <property type="nucleotide sequence ID" value="NZ_PGTB01000108.1"/>
</dbReference>
<dbReference type="Proteomes" id="UP000231553">
    <property type="component" value="Unassembled WGS sequence"/>
</dbReference>
<reference evidence="2 3" key="1">
    <citation type="journal article" date="2018" name="Int. J. Syst. Evol. Microbiol.">
        <title>Pseudooceanicola lipolyticus sp. nov., a marine alphaproteobacterium, reclassification of Oceanicola flagellatus as Pseudooceanicola flagellatus comb. nov. and emended description of the genus Pseudooceanicola.</title>
        <authorList>
            <person name="Huang M.-M."/>
            <person name="Guo L.-L."/>
            <person name="Wu Y.-H."/>
            <person name="Lai Q.-L."/>
            <person name="Shao Z.-Z."/>
            <person name="Wang C.-S."/>
            <person name="Wu M."/>
            <person name="Xu X.-W."/>
        </authorList>
    </citation>
    <scope>NUCLEOTIDE SEQUENCE [LARGE SCALE GENOMIC DNA]</scope>
    <source>
        <strain evidence="2 3">157</strain>
    </source>
</reference>
<dbReference type="AlphaFoldDB" id="A0A2M8IXD1"/>
<sequence>GEAAAPAAETPQIAQQGGAQPQVVHTNPQQSVGVVHSGTVTAPNGGGQELVRLASVEGAVQRGWIDTVSRTIEAQPDESLRVVKSWLAEER</sequence>
<accession>A0A2M8IXD1</accession>
<organism evidence="2 3">
    <name type="scientific">Pseudooceanicola lipolyticus</name>
    <dbReference type="NCBI Taxonomy" id="2029104"/>
    <lineage>
        <taxon>Bacteria</taxon>
        <taxon>Pseudomonadati</taxon>
        <taxon>Pseudomonadota</taxon>
        <taxon>Alphaproteobacteria</taxon>
        <taxon>Rhodobacterales</taxon>
        <taxon>Paracoccaceae</taxon>
        <taxon>Pseudooceanicola</taxon>
    </lineage>
</organism>
<evidence type="ECO:0000313" key="3">
    <source>
        <dbReference type="Proteomes" id="UP000231553"/>
    </source>
</evidence>
<keyword evidence="3" id="KW-1185">Reference proteome</keyword>